<protein>
    <recommendedName>
        <fullName evidence="3">Lectin-like protein BA14k</fullName>
    </recommendedName>
</protein>
<dbReference type="AlphaFoldDB" id="A0A2U3Q6R9"/>
<comment type="function">
    <text evidence="6">Has immunoglobulin-binding and hemagglutination properties, and can bind to mannose. Essential for virulence. May be involved in LPS biosynthesis or polysaccharide transport.</text>
</comment>
<evidence type="ECO:0000256" key="2">
    <source>
        <dbReference type="ARBA" id="ARBA00010270"/>
    </source>
</evidence>
<keyword evidence="7" id="KW-0732">Signal</keyword>
<name>A0A2U3Q6R9_9BRAD</name>
<comment type="subcellular location">
    <subcellularLocation>
        <location evidence="1">Membrane</location>
        <topology evidence="1">Single-pass membrane protein</topology>
    </subcellularLocation>
</comment>
<evidence type="ECO:0000313" key="9">
    <source>
        <dbReference type="EMBL" id="SPP97133.1"/>
    </source>
</evidence>
<dbReference type="EMBL" id="JAGIKT010000081">
    <property type="protein sequence ID" value="MBP0115372.1"/>
    <property type="molecule type" value="Genomic_DNA"/>
</dbReference>
<gene>
    <name evidence="9" type="ORF">BRAD3257_6229</name>
    <name evidence="8" type="ORF">JWS04_30770</name>
</gene>
<evidence type="ECO:0000256" key="1">
    <source>
        <dbReference type="ARBA" id="ARBA00004167"/>
    </source>
</evidence>
<dbReference type="Proteomes" id="UP000246085">
    <property type="component" value="Chromosome BRAD3257"/>
</dbReference>
<dbReference type="GO" id="GO:0030246">
    <property type="term" value="F:carbohydrate binding"/>
    <property type="evidence" value="ECO:0007669"/>
    <property type="project" value="UniProtKB-KW"/>
</dbReference>
<keyword evidence="5" id="KW-0430">Lectin</keyword>
<dbReference type="InterPro" id="IPR012413">
    <property type="entry name" value="BA14K"/>
</dbReference>
<evidence type="ECO:0000256" key="4">
    <source>
        <dbReference type="ARBA" id="ARBA00022475"/>
    </source>
</evidence>
<evidence type="ECO:0000313" key="11">
    <source>
        <dbReference type="Proteomes" id="UP000669317"/>
    </source>
</evidence>
<feature type="signal peptide" evidence="7">
    <location>
        <begin position="1"/>
        <end position="26"/>
    </location>
</feature>
<feature type="chain" id="PRO_5015521059" description="Lectin-like protein BA14k" evidence="7">
    <location>
        <begin position="27"/>
        <end position="120"/>
    </location>
</feature>
<reference evidence="8 11" key="2">
    <citation type="submission" date="2021-03" db="EMBL/GenBank/DDBJ databases">
        <title>Genome Sequence of Bradyrhizobium vignae strain ISRA400.</title>
        <authorList>
            <person name="Tisa L.S."/>
            <person name="Svistoonoff S."/>
            <person name="Hocher V."/>
            <person name="Fall S."/>
            <person name="Zaiya A."/>
            <person name="Naing D."/>
            <person name="Niang N."/>
            <person name="Diouf A."/>
            <person name="Dasylva M.C."/>
            <person name="Toure O."/>
            <person name="Gueye M."/>
            <person name="Gully D."/>
            <person name="Tisseyre P."/>
            <person name="Simpson S."/>
            <person name="Morris K."/>
            <person name="Thomas W.K."/>
        </authorList>
    </citation>
    <scope>NUCLEOTIDE SEQUENCE [LARGE SCALE GENOMIC DNA]</scope>
    <source>
        <strain evidence="8 11">ISRA400</strain>
    </source>
</reference>
<proteinExistence type="inferred from homology"/>
<dbReference type="GO" id="GO:0016020">
    <property type="term" value="C:membrane"/>
    <property type="evidence" value="ECO:0007669"/>
    <property type="project" value="UniProtKB-SubCell"/>
</dbReference>
<keyword evidence="4" id="KW-1003">Cell membrane</keyword>
<reference evidence="9 10" key="1">
    <citation type="submission" date="2018-03" db="EMBL/GenBank/DDBJ databases">
        <authorList>
            <person name="Gully D."/>
        </authorList>
    </citation>
    <scope>NUCLEOTIDE SEQUENCE [LARGE SCALE GENOMIC DNA]</scope>
    <source>
        <strain evidence="9">ORS3257</strain>
    </source>
</reference>
<evidence type="ECO:0000256" key="7">
    <source>
        <dbReference type="SAM" id="SignalP"/>
    </source>
</evidence>
<dbReference type="Proteomes" id="UP000669317">
    <property type="component" value="Unassembled WGS sequence"/>
</dbReference>
<dbReference type="RefSeq" id="WP_122404581.1">
    <property type="nucleotide sequence ID" value="NZ_JAGIKT010000081.1"/>
</dbReference>
<evidence type="ECO:0000256" key="6">
    <source>
        <dbReference type="ARBA" id="ARBA00025321"/>
    </source>
</evidence>
<evidence type="ECO:0000256" key="3">
    <source>
        <dbReference type="ARBA" id="ARBA00020552"/>
    </source>
</evidence>
<evidence type="ECO:0000313" key="10">
    <source>
        <dbReference type="Proteomes" id="UP000246085"/>
    </source>
</evidence>
<dbReference type="EMBL" id="LS398110">
    <property type="protein sequence ID" value="SPP97133.1"/>
    <property type="molecule type" value="Genomic_DNA"/>
</dbReference>
<evidence type="ECO:0000313" key="8">
    <source>
        <dbReference type="EMBL" id="MBP0115372.1"/>
    </source>
</evidence>
<keyword evidence="4" id="KW-0472">Membrane</keyword>
<comment type="similarity">
    <text evidence="2">Belongs to the BA14k family.</text>
</comment>
<sequence length="120" mass="12631">MSLRSSILILTSVAAISVTSGSAVLAAPIVPSPIRQVGASVQTVQYRHWHHGWHRPYWHRDYAPGAAVVGGLAAGALIGSAIANSEARADAGAYCAQRYKSYDPASGTYLGYDGVRHPCP</sequence>
<dbReference type="Pfam" id="PF07886">
    <property type="entry name" value="BA14K"/>
    <property type="match status" value="1"/>
</dbReference>
<keyword evidence="11" id="KW-1185">Reference proteome</keyword>
<accession>A0A2U3Q6R9</accession>
<dbReference type="KEGG" id="bvz:BRAD3257_6229"/>
<organism evidence="9 10">
    <name type="scientific">Bradyrhizobium vignae</name>
    <dbReference type="NCBI Taxonomy" id="1549949"/>
    <lineage>
        <taxon>Bacteria</taxon>
        <taxon>Pseudomonadati</taxon>
        <taxon>Pseudomonadota</taxon>
        <taxon>Alphaproteobacteria</taxon>
        <taxon>Hyphomicrobiales</taxon>
        <taxon>Nitrobacteraceae</taxon>
        <taxon>Bradyrhizobium</taxon>
    </lineage>
</organism>
<evidence type="ECO:0000256" key="5">
    <source>
        <dbReference type="ARBA" id="ARBA00022734"/>
    </source>
</evidence>